<feature type="domain" description="Lycopene cyclase" evidence="9">
    <location>
        <begin position="2"/>
        <end position="84"/>
    </location>
</feature>
<keyword evidence="3 8" id="KW-0812">Transmembrane</keyword>
<keyword evidence="5 8" id="KW-1133">Transmembrane helix</keyword>
<feature type="transmembrane region" description="Helical" evidence="8">
    <location>
        <begin position="74"/>
        <end position="92"/>
    </location>
</feature>
<dbReference type="GO" id="GO:0016120">
    <property type="term" value="P:carotene biosynthetic process"/>
    <property type="evidence" value="ECO:0007669"/>
    <property type="project" value="UniProtKB-ARBA"/>
</dbReference>
<name>A0A6J6JJ75_9ZZZZ</name>
<organism evidence="10">
    <name type="scientific">freshwater metagenome</name>
    <dbReference type="NCBI Taxonomy" id="449393"/>
    <lineage>
        <taxon>unclassified sequences</taxon>
        <taxon>metagenomes</taxon>
        <taxon>ecological metagenomes</taxon>
    </lineage>
</organism>
<dbReference type="AlphaFoldDB" id="A0A6J6JJ75"/>
<evidence type="ECO:0000256" key="8">
    <source>
        <dbReference type="SAM" id="Phobius"/>
    </source>
</evidence>
<sequence length="102" mass="11609">MTYAELNLLFLLPVAALLFFFRYLVRWRKLCWTVSALLLMTAIFDNFIVGSGIVAYNPETLSGAFIGFAPIEDFAYTLVAAVLVPLTWWRLGQRQSKSRKGK</sequence>
<evidence type="ECO:0000256" key="7">
    <source>
        <dbReference type="ARBA" id="ARBA00023235"/>
    </source>
</evidence>
<feature type="transmembrane region" description="Helical" evidence="8">
    <location>
        <begin position="32"/>
        <end position="54"/>
    </location>
</feature>
<evidence type="ECO:0000256" key="1">
    <source>
        <dbReference type="ARBA" id="ARBA00004141"/>
    </source>
</evidence>
<evidence type="ECO:0000256" key="3">
    <source>
        <dbReference type="ARBA" id="ARBA00022692"/>
    </source>
</evidence>
<evidence type="ECO:0000256" key="2">
    <source>
        <dbReference type="ARBA" id="ARBA00004829"/>
    </source>
</evidence>
<dbReference type="InterPro" id="IPR017825">
    <property type="entry name" value="Lycopene_cyclase_dom"/>
</dbReference>
<evidence type="ECO:0000259" key="9">
    <source>
        <dbReference type="Pfam" id="PF18916"/>
    </source>
</evidence>
<dbReference type="EMBL" id="CAEZVT010000072">
    <property type="protein sequence ID" value="CAB4637192.1"/>
    <property type="molecule type" value="Genomic_DNA"/>
</dbReference>
<proteinExistence type="predicted"/>
<dbReference type="Pfam" id="PF18916">
    <property type="entry name" value="Lycopene_cyc"/>
    <property type="match status" value="1"/>
</dbReference>
<feature type="transmembrane region" description="Helical" evidence="8">
    <location>
        <begin position="6"/>
        <end position="25"/>
    </location>
</feature>
<accession>A0A6J6JJ75</accession>
<evidence type="ECO:0000256" key="6">
    <source>
        <dbReference type="ARBA" id="ARBA00023136"/>
    </source>
</evidence>
<comment type="subcellular location">
    <subcellularLocation>
        <location evidence="1">Membrane</location>
        <topology evidence="1">Multi-pass membrane protein</topology>
    </subcellularLocation>
</comment>
<evidence type="ECO:0000256" key="5">
    <source>
        <dbReference type="ARBA" id="ARBA00022989"/>
    </source>
</evidence>
<evidence type="ECO:0000256" key="4">
    <source>
        <dbReference type="ARBA" id="ARBA00022746"/>
    </source>
</evidence>
<keyword evidence="4" id="KW-0125">Carotenoid biosynthesis</keyword>
<dbReference type="GO" id="GO:0045436">
    <property type="term" value="F:lycopene beta cyclase activity"/>
    <property type="evidence" value="ECO:0007669"/>
    <property type="project" value="UniProtKB-ARBA"/>
</dbReference>
<keyword evidence="7" id="KW-0413">Isomerase</keyword>
<dbReference type="NCBIfam" id="TIGR03462">
    <property type="entry name" value="CarR_dom_SF"/>
    <property type="match status" value="1"/>
</dbReference>
<protein>
    <submittedName>
        <fullName evidence="10">Unannotated protein</fullName>
    </submittedName>
</protein>
<evidence type="ECO:0000313" key="10">
    <source>
        <dbReference type="EMBL" id="CAB4637192.1"/>
    </source>
</evidence>
<reference evidence="10" key="1">
    <citation type="submission" date="2020-05" db="EMBL/GenBank/DDBJ databases">
        <authorList>
            <person name="Chiriac C."/>
            <person name="Salcher M."/>
            <person name="Ghai R."/>
            <person name="Kavagutti S V."/>
        </authorList>
    </citation>
    <scope>NUCLEOTIDE SEQUENCE</scope>
</reference>
<dbReference type="GO" id="GO:0016872">
    <property type="term" value="F:intramolecular lyase activity"/>
    <property type="evidence" value="ECO:0007669"/>
    <property type="project" value="InterPro"/>
</dbReference>
<gene>
    <name evidence="10" type="ORF">UFOPK2131_00664</name>
</gene>
<dbReference type="GO" id="GO:0016117">
    <property type="term" value="P:carotenoid biosynthetic process"/>
    <property type="evidence" value="ECO:0007669"/>
    <property type="project" value="UniProtKB-KW"/>
</dbReference>
<dbReference type="GO" id="GO:0016020">
    <property type="term" value="C:membrane"/>
    <property type="evidence" value="ECO:0007669"/>
    <property type="project" value="UniProtKB-SubCell"/>
</dbReference>
<comment type="pathway">
    <text evidence="2">Carotenoid biosynthesis.</text>
</comment>
<keyword evidence="6 8" id="KW-0472">Membrane</keyword>